<dbReference type="SUPFAM" id="SSF52922">
    <property type="entry name" value="TK C-terminal domain-like"/>
    <property type="match status" value="1"/>
</dbReference>
<dbReference type="EMBL" id="CP046996">
    <property type="protein sequence ID" value="QHA01710.1"/>
    <property type="molecule type" value="Genomic_DNA"/>
</dbReference>
<dbReference type="PROSITE" id="PS00802">
    <property type="entry name" value="TRANSKETOLASE_2"/>
    <property type="match status" value="1"/>
</dbReference>
<dbReference type="CDD" id="cd07033">
    <property type="entry name" value="TPP_PYR_DXS_TK_like"/>
    <property type="match status" value="1"/>
</dbReference>
<reference evidence="6 7" key="1">
    <citation type="submission" date="2019-12" db="EMBL/GenBank/DDBJ databases">
        <title>Sequence classification of anaerobic respiratory reductive dehalogenases: First we see many, then we see few.</title>
        <authorList>
            <person name="Molenda O."/>
            <person name="Puentes Jacome L.A."/>
            <person name="Cao X."/>
            <person name="Nesbo C.L."/>
            <person name="Tang S."/>
            <person name="Morson N."/>
            <person name="Patron J."/>
            <person name="Lomheim L."/>
            <person name="Wishart D.S."/>
            <person name="Edwards E.A."/>
        </authorList>
    </citation>
    <scope>NUCLEOTIDE SEQUENCE [LARGE SCALE GENOMIC DNA]</scope>
    <source>
        <strain evidence="6 7">12DCA</strain>
    </source>
</reference>
<dbReference type="Gene3D" id="3.40.50.920">
    <property type="match status" value="1"/>
</dbReference>
<dbReference type="FunFam" id="3.40.50.970:FF:000129">
    <property type="entry name" value="Transketolase"/>
    <property type="match status" value="1"/>
</dbReference>
<evidence type="ECO:0000259" key="5">
    <source>
        <dbReference type="SMART" id="SM00861"/>
    </source>
</evidence>
<dbReference type="Pfam" id="PF02779">
    <property type="entry name" value="Transket_pyr"/>
    <property type="match status" value="1"/>
</dbReference>
<dbReference type="SMART" id="SM00861">
    <property type="entry name" value="Transket_pyr"/>
    <property type="match status" value="1"/>
</dbReference>
<evidence type="ECO:0000256" key="3">
    <source>
        <dbReference type="ARBA" id="ARBA00022679"/>
    </source>
</evidence>
<dbReference type="InterPro" id="IPR029061">
    <property type="entry name" value="THDP-binding"/>
</dbReference>
<accession>A0A857DK10</accession>
<dbReference type="PANTHER" id="PTHR43825">
    <property type="entry name" value="PYRUVATE DEHYDROGENASE E1 COMPONENT"/>
    <property type="match status" value="1"/>
</dbReference>
<dbReference type="RefSeq" id="WP_015044888.1">
    <property type="nucleotide sequence ID" value="NZ_CP046996.1"/>
</dbReference>
<dbReference type="InterPro" id="IPR009014">
    <property type="entry name" value="Transketo_C/PFOR_II"/>
</dbReference>
<keyword evidence="4" id="KW-0786">Thiamine pyrophosphate</keyword>
<sequence length="321" mass="33852">MAEMFDLIKAEKIATRDAYGKTLVQLGGENKDIVVLDADLSKSTKTADFAKVFPKRFINIGIAEQNLMGVSAGLAAAGKIPFASTFAIFATGRAFEQIRNSIAYPKLNVKIAATHAGISVGEDGASHQAVEDVALMRSVPNMTVLVPADAEETSQVIKAAAAYQGPVYIRLGRLALPVLFDSSSYQFEIGKANVLKDGKDAVIIANGLMVAEALKAVSELSGQGCDVAVVNCASVKPLDKQTIIQIAQQTGAVVTAEEHSIIGGLGSAVAEVLSENCPVPLCRVGVNDVFGESGRPDELLVKYHLTAKDIVEAVRRVIAKK</sequence>
<protein>
    <submittedName>
        <fullName evidence="6">Transketolase family protein</fullName>
    </submittedName>
</protein>
<name>A0A857DK10_9FIRM</name>
<dbReference type="InterPro" id="IPR033248">
    <property type="entry name" value="Transketolase_C"/>
</dbReference>
<dbReference type="Pfam" id="PF02780">
    <property type="entry name" value="Transketolase_C"/>
    <property type="match status" value="1"/>
</dbReference>
<proteinExistence type="inferred from homology"/>
<evidence type="ECO:0000313" key="6">
    <source>
        <dbReference type="EMBL" id="QHA01710.1"/>
    </source>
</evidence>
<evidence type="ECO:0000256" key="2">
    <source>
        <dbReference type="ARBA" id="ARBA00007131"/>
    </source>
</evidence>
<dbReference type="InterPro" id="IPR020826">
    <property type="entry name" value="Transketolase_BS"/>
</dbReference>
<dbReference type="Proteomes" id="UP000430508">
    <property type="component" value="Chromosome"/>
</dbReference>
<gene>
    <name evidence="6" type="ORF">GQ588_14210</name>
</gene>
<evidence type="ECO:0000256" key="4">
    <source>
        <dbReference type="ARBA" id="ARBA00023052"/>
    </source>
</evidence>
<evidence type="ECO:0000313" key="7">
    <source>
        <dbReference type="Proteomes" id="UP000430508"/>
    </source>
</evidence>
<comment type="similarity">
    <text evidence="2">Belongs to the transketolase family.</text>
</comment>
<dbReference type="GO" id="GO:0016740">
    <property type="term" value="F:transferase activity"/>
    <property type="evidence" value="ECO:0007669"/>
    <property type="project" value="UniProtKB-KW"/>
</dbReference>
<feature type="domain" description="Transketolase-like pyrimidine-binding" evidence="5">
    <location>
        <begin position="13"/>
        <end position="178"/>
    </location>
</feature>
<comment type="cofactor">
    <cofactor evidence="1">
        <name>thiamine diphosphate</name>
        <dbReference type="ChEBI" id="CHEBI:58937"/>
    </cofactor>
</comment>
<dbReference type="PANTHER" id="PTHR43825:SF1">
    <property type="entry name" value="TRANSKETOLASE-LIKE PYRIMIDINE-BINDING DOMAIN-CONTAINING PROTEIN"/>
    <property type="match status" value="1"/>
</dbReference>
<evidence type="ECO:0000256" key="1">
    <source>
        <dbReference type="ARBA" id="ARBA00001964"/>
    </source>
</evidence>
<dbReference type="Gene3D" id="3.40.50.970">
    <property type="match status" value="1"/>
</dbReference>
<dbReference type="InterPro" id="IPR051157">
    <property type="entry name" value="PDH/Transketolase"/>
</dbReference>
<dbReference type="AlphaFoldDB" id="A0A857DK10"/>
<dbReference type="SUPFAM" id="SSF52518">
    <property type="entry name" value="Thiamin diphosphate-binding fold (THDP-binding)"/>
    <property type="match status" value="1"/>
</dbReference>
<dbReference type="InterPro" id="IPR005475">
    <property type="entry name" value="Transketolase-like_Pyr-bd"/>
</dbReference>
<organism evidence="6 7">
    <name type="scientific">Dehalobacter restrictus</name>
    <dbReference type="NCBI Taxonomy" id="55583"/>
    <lineage>
        <taxon>Bacteria</taxon>
        <taxon>Bacillati</taxon>
        <taxon>Bacillota</taxon>
        <taxon>Clostridia</taxon>
        <taxon>Eubacteriales</taxon>
        <taxon>Desulfitobacteriaceae</taxon>
        <taxon>Dehalobacter</taxon>
    </lineage>
</organism>
<keyword evidence="3" id="KW-0808">Transferase</keyword>